<comment type="function">
    <text evidence="10">Catalyzes the condensation of 2 ATP molecules into cyclic di-AMP (c-di-AMP), a second messenger used to regulate differing processes in different bacteria.</text>
</comment>
<dbReference type="AlphaFoldDB" id="A0AA94HT77"/>
<evidence type="ECO:0000256" key="7">
    <source>
        <dbReference type="ARBA" id="ARBA00022840"/>
    </source>
</evidence>
<feature type="transmembrane region" description="Helical" evidence="10">
    <location>
        <begin position="80"/>
        <end position="96"/>
    </location>
</feature>
<dbReference type="PANTHER" id="PTHR34185">
    <property type="entry name" value="DIADENYLATE CYCLASE"/>
    <property type="match status" value="1"/>
</dbReference>
<keyword evidence="7 10" id="KW-0067">ATP-binding</keyword>
<comment type="caution">
    <text evidence="10">Lacks conserved residue(s) required for the propagation of feature annotation.</text>
</comment>
<evidence type="ECO:0000256" key="10">
    <source>
        <dbReference type="HAMAP-Rule" id="MF_01499"/>
    </source>
</evidence>
<keyword evidence="5 10" id="KW-0548">Nucleotidyltransferase</keyword>
<comment type="caution">
    <text evidence="12">The sequence shown here is derived from an EMBL/GenBank/DDBJ whole genome shotgun (WGS) entry which is preliminary data.</text>
</comment>
<name>A0AA94HT77_DESDE</name>
<feature type="transmembrane region" description="Helical" evidence="10">
    <location>
        <begin position="102"/>
        <end position="124"/>
    </location>
</feature>
<feature type="domain" description="DAC" evidence="11">
    <location>
        <begin position="125"/>
        <end position="279"/>
    </location>
</feature>
<dbReference type="PANTHER" id="PTHR34185:SF1">
    <property type="entry name" value="DIADENYLATE CYCLASE"/>
    <property type="match status" value="1"/>
</dbReference>
<keyword evidence="6 10" id="KW-0547">Nucleotide-binding</keyword>
<reference evidence="13" key="1">
    <citation type="submission" date="2016-11" db="EMBL/GenBank/DDBJ databases">
        <authorList>
            <person name="Jaros S."/>
            <person name="Januszkiewicz K."/>
            <person name="Wedrychowicz H."/>
        </authorList>
    </citation>
    <scope>NUCLEOTIDE SEQUENCE [LARGE SCALE GENOMIC DNA]</scope>
    <source>
        <strain evidence="13">DSM 7057</strain>
    </source>
</reference>
<evidence type="ECO:0000256" key="5">
    <source>
        <dbReference type="ARBA" id="ARBA00022695"/>
    </source>
</evidence>
<dbReference type="PIRSF" id="PIRSF004793">
    <property type="entry name" value="UCP004793"/>
    <property type="match status" value="1"/>
</dbReference>
<evidence type="ECO:0000313" key="12">
    <source>
        <dbReference type="EMBL" id="SFW52648.1"/>
    </source>
</evidence>
<comment type="subunit">
    <text evidence="10">Probably a homodimer.</text>
</comment>
<evidence type="ECO:0000256" key="3">
    <source>
        <dbReference type="ARBA" id="ARBA00022679"/>
    </source>
</evidence>
<evidence type="ECO:0000313" key="13">
    <source>
        <dbReference type="Proteomes" id="UP000182680"/>
    </source>
</evidence>
<dbReference type="SUPFAM" id="SSF143597">
    <property type="entry name" value="YojJ-like"/>
    <property type="match status" value="1"/>
</dbReference>
<dbReference type="EC" id="2.7.7.85" evidence="10"/>
<dbReference type="NCBIfam" id="TIGR00159">
    <property type="entry name" value="diadenylate cyclase CdaA"/>
    <property type="match status" value="1"/>
</dbReference>
<keyword evidence="3 10" id="KW-0808">Transferase</keyword>
<dbReference type="GO" id="GO:0106408">
    <property type="term" value="F:diadenylate cyclase activity"/>
    <property type="evidence" value="ECO:0007669"/>
    <property type="project" value="UniProtKB-EC"/>
</dbReference>
<dbReference type="InterPro" id="IPR003390">
    <property type="entry name" value="DNA_integrity_scan_DisA_N"/>
</dbReference>
<keyword evidence="2 10" id="KW-1003">Cell membrane</keyword>
<keyword evidence="9 10" id="KW-0472">Membrane</keyword>
<evidence type="ECO:0000256" key="1">
    <source>
        <dbReference type="ARBA" id="ARBA00000877"/>
    </source>
</evidence>
<proteinExistence type="inferred from homology"/>
<evidence type="ECO:0000256" key="2">
    <source>
        <dbReference type="ARBA" id="ARBA00022475"/>
    </source>
</evidence>
<dbReference type="Pfam" id="PF19293">
    <property type="entry name" value="CdaA_N"/>
    <property type="match status" value="1"/>
</dbReference>
<dbReference type="InterPro" id="IPR036888">
    <property type="entry name" value="DNA_integrity_DisA_N_sf"/>
</dbReference>
<dbReference type="InterPro" id="IPR014046">
    <property type="entry name" value="C-di-AMP_synthase"/>
</dbReference>
<gene>
    <name evidence="10" type="primary">dacA</name>
    <name evidence="12" type="ORF">SAMN02910291_01697</name>
</gene>
<comment type="catalytic activity">
    <reaction evidence="1 10">
        <text>2 ATP = 3',3'-c-di-AMP + 2 diphosphate</text>
        <dbReference type="Rhea" id="RHEA:35655"/>
        <dbReference type="ChEBI" id="CHEBI:30616"/>
        <dbReference type="ChEBI" id="CHEBI:33019"/>
        <dbReference type="ChEBI" id="CHEBI:71500"/>
        <dbReference type="EC" id="2.7.7.85"/>
    </reaction>
</comment>
<evidence type="ECO:0000259" key="11">
    <source>
        <dbReference type="PROSITE" id="PS51794"/>
    </source>
</evidence>
<dbReference type="InterPro" id="IPR045585">
    <property type="entry name" value="CdaA_N"/>
</dbReference>
<comment type="similarity">
    <text evidence="10">Belongs to the adenylate cyclase family. DacA/CdaA subfamily.</text>
</comment>
<dbReference type="PROSITE" id="PS51794">
    <property type="entry name" value="DAC"/>
    <property type="match status" value="1"/>
</dbReference>
<dbReference type="InterPro" id="IPR050338">
    <property type="entry name" value="DisA"/>
</dbReference>
<organism evidence="12 13">
    <name type="scientific">Desulfovibrio desulfuricans</name>
    <dbReference type="NCBI Taxonomy" id="876"/>
    <lineage>
        <taxon>Bacteria</taxon>
        <taxon>Pseudomonadati</taxon>
        <taxon>Thermodesulfobacteriota</taxon>
        <taxon>Desulfovibrionia</taxon>
        <taxon>Desulfovibrionales</taxon>
        <taxon>Desulfovibrionaceae</taxon>
        <taxon>Desulfovibrio</taxon>
    </lineage>
</organism>
<evidence type="ECO:0000256" key="8">
    <source>
        <dbReference type="ARBA" id="ARBA00022989"/>
    </source>
</evidence>
<evidence type="ECO:0000256" key="4">
    <source>
        <dbReference type="ARBA" id="ARBA00022692"/>
    </source>
</evidence>
<evidence type="ECO:0000256" key="9">
    <source>
        <dbReference type="ARBA" id="ARBA00023136"/>
    </source>
</evidence>
<dbReference type="GO" id="GO:0004016">
    <property type="term" value="F:adenylate cyclase activity"/>
    <property type="evidence" value="ECO:0007669"/>
    <property type="project" value="UniProtKB-UniRule"/>
</dbReference>
<evidence type="ECO:0000256" key="6">
    <source>
        <dbReference type="ARBA" id="ARBA00022741"/>
    </source>
</evidence>
<protein>
    <recommendedName>
        <fullName evidence="10">Diadenylate cyclase</fullName>
        <shortName evidence="10">DAC</shortName>
        <ecNumber evidence="10">2.7.7.85</ecNumber>
    </recommendedName>
    <alternativeName>
        <fullName evidence="10">Cyclic-di-AMP synthase</fullName>
        <shortName evidence="10">c-di-AMP synthase</shortName>
    </alternativeName>
</protein>
<dbReference type="HAMAP" id="MF_01499">
    <property type="entry name" value="DacA"/>
    <property type="match status" value="1"/>
</dbReference>
<dbReference type="Gene3D" id="3.40.1700.10">
    <property type="entry name" value="DNA integrity scanning protein, DisA, N-terminal domain"/>
    <property type="match status" value="1"/>
</dbReference>
<dbReference type="EMBL" id="FPIW01000028">
    <property type="protein sequence ID" value="SFW52648.1"/>
    <property type="molecule type" value="Genomic_DNA"/>
</dbReference>
<dbReference type="InterPro" id="IPR034701">
    <property type="entry name" value="CdaA"/>
</dbReference>
<dbReference type="Pfam" id="PF02457">
    <property type="entry name" value="DAC"/>
    <property type="match status" value="1"/>
</dbReference>
<keyword evidence="8 10" id="KW-1133">Transmembrane helix</keyword>
<sequence length="290" mass="32070">MLPAADGRQPLRKNVVQYPAHGKTAGGVCPRRRTTAVFISSSKDTTVFDNIPIEWRDLLDIGVVSVLLYQLIQMVRGSRALAVLTGLGLLTLLYFFSRAVGLYTLSWLLQHIFSSIFILIVVIFQSDIRQALGEMGTHRLFRKKQLMQDGVEEVVMACVEMARLRVGALIVVERSMRLGDMIKREGVRVDAQLSRQLLMNIFYPKAPLHDGAVVISRGRLMAAACILPLAVAKGQSFGTRHRAALGVTMESDAVVIVVSEERGEISVAMKGELMRALDAGRLREVLNEVL</sequence>
<dbReference type="GO" id="GO:0005524">
    <property type="term" value="F:ATP binding"/>
    <property type="evidence" value="ECO:0007669"/>
    <property type="project" value="UniProtKB-UniRule"/>
</dbReference>
<dbReference type="RefSeq" id="WP_371261800.1">
    <property type="nucleotide sequence ID" value="NZ_FPIW01000028.1"/>
</dbReference>
<keyword evidence="4 10" id="KW-0812">Transmembrane</keyword>
<dbReference type="GO" id="GO:0006171">
    <property type="term" value="P:cAMP biosynthetic process"/>
    <property type="evidence" value="ECO:0007669"/>
    <property type="project" value="InterPro"/>
</dbReference>
<accession>A0AA94HT77</accession>
<dbReference type="Proteomes" id="UP000182680">
    <property type="component" value="Unassembled WGS sequence"/>
</dbReference>